<dbReference type="KEGG" id="mis:MICPUN_64402"/>
<dbReference type="GeneID" id="8249443"/>
<evidence type="ECO:0000256" key="4">
    <source>
        <dbReference type="ARBA" id="ARBA00022989"/>
    </source>
</evidence>
<organism evidence="8 9">
    <name type="scientific">Micromonas commoda (strain RCC299 / NOUM17 / CCMP2709)</name>
    <name type="common">Picoplanktonic green alga</name>
    <dbReference type="NCBI Taxonomy" id="296587"/>
    <lineage>
        <taxon>Eukaryota</taxon>
        <taxon>Viridiplantae</taxon>
        <taxon>Chlorophyta</taxon>
        <taxon>Mamiellophyceae</taxon>
        <taxon>Mamiellales</taxon>
        <taxon>Mamiellaceae</taxon>
        <taxon>Micromonas</taxon>
    </lineage>
</organism>
<dbReference type="GO" id="GO:0008324">
    <property type="term" value="F:monoatomic cation transmembrane transporter activity"/>
    <property type="evidence" value="ECO:0007669"/>
    <property type="project" value="InterPro"/>
</dbReference>
<feature type="compositionally biased region" description="Low complexity" evidence="6">
    <location>
        <begin position="1"/>
        <end position="16"/>
    </location>
</feature>
<evidence type="ECO:0000313" key="9">
    <source>
        <dbReference type="Proteomes" id="UP000002009"/>
    </source>
</evidence>
<dbReference type="Proteomes" id="UP000002009">
    <property type="component" value="Chromosome 15"/>
</dbReference>
<keyword evidence="3" id="KW-0812">Transmembrane</keyword>
<feature type="compositionally biased region" description="Basic and acidic residues" evidence="6">
    <location>
        <begin position="233"/>
        <end position="252"/>
    </location>
</feature>
<comment type="subcellular location">
    <subcellularLocation>
        <location evidence="1">Membrane</location>
        <topology evidence="1">Multi-pass membrane protein</topology>
    </subcellularLocation>
</comment>
<dbReference type="InterPro" id="IPR058533">
    <property type="entry name" value="Cation_efflux_TM"/>
</dbReference>
<evidence type="ECO:0000256" key="6">
    <source>
        <dbReference type="SAM" id="MobiDB-lite"/>
    </source>
</evidence>
<dbReference type="Pfam" id="PF01545">
    <property type="entry name" value="Cation_efflux"/>
    <property type="match status" value="2"/>
</dbReference>
<dbReference type="OrthoDB" id="435980at2759"/>
<accession>C1EHZ6</accession>
<dbReference type="STRING" id="296587.C1EHZ6"/>
<dbReference type="PANTHER" id="PTHR43840:SF15">
    <property type="entry name" value="MITOCHONDRIAL METAL TRANSPORTER 1-RELATED"/>
    <property type="match status" value="1"/>
</dbReference>
<dbReference type="InterPro" id="IPR027469">
    <property type="entry name" value="Cation_efflux_TMD_sf"/>
</dbReference>
<dbReference type="PANTHER" id="PTHR43840">
    <property type="entry name" value="MITOCHONDRIAL METAL TRANSPORTER 1-RELATED"/>
    <property type="match status" value="1"/>
</dbReference>
<sequence>MSGANTPAAASDAPAAVRTFSRGGKDEPDARDDDCDSRASSSGDRPDDQLERQCGEWCVPLDDLDDNDTSASDAEYFSTVVWTAAMGTAVDAVLAVVKFAAGFAFASSALVADAVHSASDVVSDLVVIAAARYASAPPDARYPYGRGRWEAVATLFVSVALAWAASTLIVEFAERLAAAYDGPLGRHLGNPGAPPRSLLPSTRNALLEVLPANSGGASSTSILDDVAAAMRTEDPTDASHFRPSTKEADPNEGKTVGTAMDSAAVLVALLSVVAKEAAFQVTNRVANRIGSKVLAANAWHHRSDAVSAFAALVGVAGAAAGFAWLDAAAGVAVSALVLKAGWEIGKGATMALVDENAADGEVEEAVGAAASEALGTGAKSPTVAGLRARRVGRRTHVDCWVELDPASQTSVGDALRRTEELRAGVRRRLGNEAGDVTVQLRWKEEAYTGGAFMYAYL</sequence>
<evidence type="ECO:0000256" key="5">
    <source>
        <dbReference type="ARBA" id="ARBA00023136"/>
    </source>
</evidence>
<dbReference type="Gene3D" id="1.20.1510.10">
    <property type="entry name" value="Cation efflux protein transmembrane domain"/>
    <property type="match status" value="1"/>
</dbReference>
<dbReference type="AlphaFoldDB" id="C1EHZ6"/>
<keyword evidence="9" id="KW-1185">Reference proteome</keyword>
<proteinExistence type="predicted"/>
<dbReference type="SUPFAM" id="SSF161111">
    <property type="entry name" value="Cation efflux protein transmembrane domain-like"/>
    <property type="match status" value="2"/>
</dbReference>
<protein>
    <submittedName>
        <fullName evidence="8">Cation diffusion facilitator family</fullName>
    </submittedName>
</protein>
<keyword evidence="2" id="KW-0813">Transport</keyword>
<dbReference type="eggNOG" id="KOG1485">
    <property type="taxonomic scope" value="Eukaryota"/>
</dbReference>
<dbReference type="InterPro" id="IPR050291">
    <property type="entry name" value="CDF_Transporter"/>
</dbReference>
<dbReference type="RefSeq" id="XP_002506336.1">
    <property type="nucleotide sequence ID" value="XM_002506290.1"/>
</dbReference>
<feature type="region of interest" description="Disordered" evidence="6">
    <location>
        <begin position="1"/>
        <end position="51"/>
    </location>
</feature>
<dbReference type="EMBL" id="CP001333">
    <property type="protein sequence ID" value="ACO67594.1"/>
    <property type="molecule type" value="Genomic_DNA"/>
</dbReference>
<gene>
    <name evidence="8" type="ORF">MICPUN_64402</name>
</gene>
<evidence type="ECO:0000313" key="8">
    <source>
        <dbReference type="EMBL" id="ACO67594.1"/>
    </source>
</evidence>
<feature type="domain" description="Cation efflux protein transmembrane" evidence="7">
    <location>
        <begin position="260"/>
        <end position="349"/>
    </location>
</feature>
<dbReference type="FunCoup" id="C1EHZ6">
    <property type="interactions" value="516"/>
</dbReference>
<reference evidence="8 9" key="1">
    <citation type="journal article" date="2009" name="Science">
        <title>Green evolution and dynamic adaptations revealed by genomes of the marine picoeukaryotes Micromonas.</title>
        <authorList>
            <person name="Worden A.Z."/>
            <person name="Lee J.H."/>
            <person name="Mock T."/>
            <person name="Rouze P."/>
            <person name="Simmons M.P."/>
            <person name="Aerts A.L."/>
            <person name="Allen A.E."/>
            <person name="Cuvelier M.L."/>
            <person name="Derelle E."/>
            <person name="Everett M.V."/>
            <person name="Foulon E."/>
            <person name="Grimwood J."/>
            <person name="Gundlach H."/>
            <person name="Henrissat B."/>
            <person name="Napoli C."/>
            <person name="McDonald S.M."/>
            <person name="Parker M.S."/>
            <person name="Rombauts S."/>
            <person name="Salamov A."/>
            <person name="Von Dassow P."/>
            <person name="Badger J.H."/>
            <person name="Coutinho P.M."/>
            <person name="Demir E."/>
            <person name="Dubchak I."/>
            <person name="Gentemann C."/>
            <person name="Eikrem W."/>
            <person name="Gready J.E."/>
            <person name="John U."/>
            <person name="Lanier W."/>
            <person name="Lindquist E.A."/>
            <person name="Lucas S."/>
            <person name="Mayer K.F."/>
            <person name="Moreau H."/>
            <person name="Not F."/>
            <person name="Otillar R."/>
            <person name="Panaud O."/>
            <person name="Pangilinan J."/>
            <person name="Paulsen I."/>
            <person name="Piegu B."/>
            <person name="Poliakov A."/>
            <person name="Robbens S."/>
            <person name="Schmutz J."/>
            <person name="Toulza E."/>
            <person name="Wyss T."/>
            <person name="Zelensky A."/>
            <person name="Zhou K."/>
            <person name="Armbrust E.V."/>
            <person name="Bhattacharya D."/>
            <person name="Goodenough U.W."/>
            <person name="Van de Peer Y."/>
            <person name="Grigoriev I.V."/>
        </authorList>
    </citation>
    <scope>NUCLEOTIDE SEQUENCE [LARGE SCALE GENOMIC DNA]</scope>
    <source>
        <strain evidence="9">RCC299 / NOUM17</strain>
    </source>
</reference>
<dbReference type="InParanoid" id="C1EHZ6"/>
<name>C1EHZ6_MICCC</name>
<keyword evidence="5" id="KW-0472">Membrane</keyword>
<evidence type="ECO:0000256" key="1">
    <source>
        <dbReference type="ARBA" id="ARBA00004141"/>
    </source>
</evidence>
<evidence type="ECO:0000256" key="3">
    <source>
        <dbReference type="ARBA" id="ARBA00022692"/>
    </source>
</evidence>
<evidence type="ECO:0000259" key="7">
    <source>
        <dbReference type="Pfam" id="PF01545"/>
    </source>
</evidence>
<feature type="domain" description="Cation efflux protein transmembrane" evidence="7">
    <location>
        <begin position="88"/>
        <end position="177"/>
    </location>
</feature>
<evidence type="ECO:0000256" key="2">
    <source>
        <dbReference type="ARBA" id="ARBA00022448"/>
    </source>
</evidence>
<dbReference type="OMA" id="WGNIRAT"/>
<feature type="region of interest" description="Disordered" evidence="6">
    <location>
        <begin position="233"/>
        <end position="254"/>
    </location>
</feature>
<dbReference type="GO" id="GO:0016020">
    <property type="term" value="C:membrane"/>
    <property type="evidence" value="ECO:0007669"/>
    <property type="project" value="UniProtKB-SubCell"/>
</dbReference>
<keyword evidence="4" id="KW-1133">Transmembrane helix</keyword>